<evidence type="ECO:0008006" key="3">
    <source>
        <dbReference type="Google" id="ProtNLM"/>
    </source>
</evidence>
<evidence type="ECO:0000313" key="1">
    <source>
        <dbReference type="EMBL" id="AFZ26211.1"/>
    </source>
</evidence>
<keyword evidence="2" id="KW-1185">Reference proteome</keyword>
<dbReference type="PATRIC" id="fig|56107.3.peg.4505"/>
<accession>K9X2D2</accession>
<dbReference type="Proteomes" id="UP000010475">
    <property type="component" value="Chromosome"/>
</dbReference>
<dbReference type="Pfam" id="PF14124">
    <property type="entry name" value="DUF4291"/>
    <property type="match status" value="1"/>
</dbReference>
<evidence type="ECO:0000313" key="2">
    <source>
        <dbReference type="Proteomes" id="UP000010475"/>
    </source>
</evidence>
<reference evidence="1 2" key="1">
    <citation type="submission" date="2012-06" db="EMBL/GenBank/DDBJ databases">
        <title>Finished chromosome of genome of Cylindrospermum stagnale PCC 7417.</title>
        <authorList>
            <consortium name="US DOE Joint Genome Institute"/>
            <person name="Gugger M."/>
            <person name="Coursin T."/>
            <person name="Rippka R."/>
            <person name="Tandeau De Marsac N."/>
            <person name="Huntemann M."/>
            <person name="Wei C.-L."/>
            <person name="Han J."/>
            <person name="Detter J.C."/>
            <person name="Han C."/>
            <person name="Tapia R."/>
            <person name="Chen A."/>
            <person name="Kyrpides N."/>
            <person name="Mavromatis K."/>
            <person name="Markowitz V."/>
            <person name="Szeto E."/>
            <person name="Ivanova N."/>
            <person name="Pagani I."/>
            <person name="Pati A."/>
            <person name="Goodwin L."/>
            <person name="Nordberg H.P."/>
            <person name="Cantor M.N."/>
            <person name="Hua S.X."/>
            <person name="Woyke T."/>
            <person name="Kerfeld C.A."/>
        </authorList>
    </citation>
    <scope>NUCLEOTIDE SEQUENCE [LARGE SCALE GENOMIC DNA]</scope>
    <source>
        <strain evidence="1 2">PCC 7417</strain>
    </source>
</reference>
<dbReference type="InterPro" id="IPR025633">
    <property type="entry name" value="DUF4291"/>
</dbReference>
<dbReference type="STRING" id="56107.Cylst_4105"/>
<dbReference type="eggNOG" id="ENOG502Z86B">
    <property type="taxonomic scope" value="Bacteria"/>
</dbReference>
<sequence length="196" mass="22973">MIAMQRKILAEFDKEGIFVYQAFKPSIADEAVRKGTFGKGFNLERMTWIKPSFGWMLYRSCYATKHRQERILKIKLSHEGFQTILSQAIPTLFDPNILTSEEEWRRSLDQSEVRYQWDPDRDLSLRKLENRALQLGIRGSVVLDYVNTWIIGIEDVTKLVHHIKIAVEKKQKEMPIVTEENIYEVSPKIQKTLGMI</sequence>
<dbReference type="PANTHER" id="PTHR38567:SF1">
    <property type="entry name" value="DUF4291 DOMAIN-CONTAINING PROTEIN"/>
    <property type="match status" value="1"/>
</dbReference>
<dbReference type="AlphaFoldDB" id="K9X2D2"/>
<dbReference type="PANTHER" id="PTHR38567">
    <property type="entry name" value="DUF4291 DOMAIN-CONTAINING PROTEIN"/>
    <property type="match status" value="1"/>
</dbReference>
<dbReference type="HOGENOM" id="CLU_082565_1_1_3"/>
<organism evidence="1 2">
    <name type="scientific">Cylindrospermum stagnale PCC 7417</name>
    <dbReference type="NCBI Taxonomy" id="56107"/>
    <lineage>
        <taxon>Bacteria</taxon>
        <taxon>Bacillati</taxon>
        <taxon>Cyanobacteriota</taxon>
        <taxon>Cyanophyceae</taxon>
        <taxon>Nostocales</taxon>
        <taxon>Nostocaceae</taxon>
        <taxon>Cylindrospermum</taxon>
    </lineage>
</organism>
<dbReference type="KEGG" id="csg:Cylst_4105"/>
<name>K9X2D2_9NOST</name>
<proteinExistence type="predicted"/>
<dbReference type="EMBL" id="CP003642">
    <property type="protein sequence ID" value="AFZ26211.1"/>
    <property type="molecule type" value="Genomic_DNA"/>
</dbReference>
<gene>
    <name evidence="1" type="ORF">Cylst_4105</name>
</gene>
<protein>
    <recommendedName>
        <fullName evidence="3">DUF4291 domain-containing protein</fullName>
    </recommendedName>
</protein>